<sequence>MESGGMIDRGCVVYTCVSDSVLAQYIPSANTKMRTYEHKEIPYCLFDSLAKAMECLKIRRLLKRLLISGGELRAKRKKQLKKDNASKLKSLVDE</sequence>
<evidence type="ECO:0000313" key="2">
    <source>
        <dbReference type="Proteomes" id="UP001370490"/>
    </source>
</evidence>
<organism evidence="1 2">
    <name type="scientific">Dillenia turbinata</name>
    <dbReference type="NCBI Taxonomy" id="194707"/>
    <lineage>
        <taxon>Eukaryota</taxon>
        <taxon>Viridiplantae</taxon>
        <taxon>Streptophyta</taxon>
        <taxon>Embryophyta</taxon>
        <taxon>Tracheophyta</taxon>
        <taxon>Spermatophyta</taxon>
        <taxon>Magnoliopsida</taxon>
        <taxon>eudicotyledons</taxon>
        <taxon>Gunneridae</taxon>
        <taxon>Pentapetalae</taxon>
        <taxon>Dilleniales</taxon>
        <taxon>Dilleniaceae</taxon>
        <taxon>Dillenia</taxon>
    </lineage>
</organism>
<reference evidence="1 2" key="1">
    <citation type="submission" date="2023-12" db="EMBL/GenBank/DDBJ databases">
        <title>A high-quality genome assembly for Dillenia turbinata (Dilleniales).</title>
        <authorList>
            <person name="Chanderbali A."/>
        </authorList>
    </citation>
    <scope>NUCLEOTIDE SEQUENCE [LARGE SCALE GENOMIC DNA]</scope>
    <source>
        <strain evidence="1">LSX21</strain>
        <tissue evidence="1">Leaf</tissue>
    </source>
</reference>
<name>A0AAN8VJR1_9MAGN</name>
<comment type="caution">
    <text evidence="1">The sequence shown here is derived from an EMBL/GenBank/DDBJ whole genome shotgun (WGS) entry which is preliminary data.</text>
</comment>
<dbReference type="Proteomes" id="UP001370490">
    <property type="component" value="Unassembled WGS sequence"/>
</dbReference>
<keyword evidence="2" id="KW-1185">Reference proteome</keyword>
<gene>
    <name evidence="1" type="ORF">RJ641_004791</name>
</gene>
<accession>A0AAN8VJR1</accession>
<dbReference type="EMBL" id="JBAMMX010000012">
    <property type="protein sequence ID" value="KAK6930697.1"/>
    <property type="molecule type" value="Genomic_DNA"/>
</dbReference>
<proteinExistence type="predicted"/>
<protein>
    <submittedName>
        <fullName evidence="1">Uncharacterized protein</fullName>
    </submittedName>
</protein>
<feature type="non-terminal residue" evidence="1">
    <location>
        <position position="94"/>
    </location>
</feature>
<evidence type="ECO:0000313" key="1">
    <source>
        <dbReference type="EMBL" id="KAK6930697.1"/>
    </source>
</evidence>
<dbReference type="AlphaFoldDB" id="A0AAN8VJR1"/>